<proteinExistence type="predicted"/>
<evidence type="ECO:0000313" key="2">
    <source>
        <dbReference type="EMBL" id="TXK51965.1"/>
    </source>
</evidence>
<dbReference type="PANTHER" id="PTHR10357:SF219">
    <property type="entry name" value="MALTOSE ALPHA-D-GLUCOSYLTRANSFERASE"/>
    <property type="match status" value="1"/>
</dbReference>
<evidence type="ECO:0000259" key="1">
    <source>
        <dbReference type="SMART" id="SM00642"/>
    </source>
</evidence>
<comment type="caution">
    <text evidence="2">The sequence shown here is derived from an EMBL/GenBank/DDBJ whole genome shotgun (WGS) entry which is preliminary data.</text>
</comment>
<dbReference type="InterPro" id="IPR045857">
    <property type="entry name" value="O16G_dom_2"/>
</dbReference>
<dbReference type="InterPro" id="IPR054049">
    <property type="entry name" value="SupH-like_C"/>
</dbReference>
<dbReference type="RefSeq" id="WP_147920179.1">
    <property type="nucleotide sequence ID" value="NZ_VRTY01000006.1"/>
</dbReference>
<sequence length="554" mass="64194">MIEKDFWYKNAVLYTLDVETFQDSNNDGVGDFRGLISRIDYLATLGINCIWLLPFYPSPNHDNGYDITDYYSVDSRLGNLGDFASFIQAANERGIRVIVDLVINHTSNQHPWFLEARKDKNSPYREYYTWSKEEPKNPEYEPAFKGEDDSIWEYDEVAKEYFLHRFYNHQPDLNLANPMVRKEIHQIMGFWLALGVSGFRVDAAHILVENDDPKDQGEFHDLIEDMREFITSHSRDAILLAEASGPPEVVGKFFKGKERMHMMFNFLLNQHTFHALAIEEAEPIRKGISILPKKDMSSAWLNFLRHHDELNLEDLEKKEQQAVFDKFAPSKDMLIFGRGIKRRLAPMLNGDQRRLELAYSLLFSSPGTPVIQYGAEIGMGDDISLPGRNSVRTAMQWSPERNGGFSEAAPSKLTRPVISQGDYSYKRLNVIQQQCQPGSLLNWMERLIRLRRQCPEVGNGELEVLKVKHKAVLACAYKMVFELVVVHNLGSEECEVELPLLREDNESLIEIFSDSTYDTPKKGEMKLKPYGYRWFRIRKKELRDETVKKKKKTK</sequence>
<feature type="domain" description="Glycosyl hydrolase family 13 catalytic" evidence="1">
    <location>
        <begin position="15"/>
        <end position="392"/>
    </location>
</feature>
<reference evidence="2 3" key="1">
    <citation type="submission" date="2019-08" db="EMBL/GenBank/DDBJ databases">
        <authorList>
            <person name="Shi S."/>
        </authorList>
    </citation>
    <scope>NUCLEOTIDE SEQUENCE [LARGE SCALE GENOMIC DNA]</scope>
    <source>
        <strain evidence="2 3">GY10130</strain>
    </source>
</reference>
<dbReference type="InterPro" id="IPR017853">
    <property type="entry name" value="GH"/>
</dbReference>
<dbReference type="Gene3D" id="3.90.400.10">
    <property type="entry name" value="Oligo-1,6-glucosidase, Domain 2"/>
    <property type="match status" value="1"/>
</dbReference>
<accession>A0A5C8KD50</accession>
<dbReference type="CDD" id="cd11334">
    <property type="entry name" value="AmyAc_TreS"/>
    <property type="match status" value="1"/>
</dbReference>
<dbReference type="Gene3D" id="3.20.20.80">
    <property type="entry name" value="Glycosidases"/>
    <property type="match status" value="1"/>
</dbReference>
<organism evidence="2 3">
    <name type="scientific">Pontibacter qinzhouensis</name>
    <dbReference type="NCBI Taxonomy" id="2603253"/>
    <lineage>
        <taxon>Bacteria</taxon>
        <taxon>Pseudomonadati</taxon>
        <taxon>Bacteroidota</taxon>
        <taxon>Cytophagia</taxon>
        <taxon>Cytophagales</taxon>
        <taxon>Hymenobacteraceae</taxon>
        <taxon>Pontibacter</taxon>
    </lineage>
</organism>
<dbReference type="SUPFAM" id="SSF51445">
    <property type="entry name" value="(Trans)glycosidases"/>
    <property type="match status" value="1"/>
</dbReference>
<dbReference type="Pfam" id="PF22157">
    <property type="entry name" value="SupH-like_C"/>
    <property type="match status" value="1"/>
</dbReference>
<dbReference type="AlphaFoldDB" id="A0A5C8KD50"/>
<protein>
    <submittedName>
        <fullName evidence="2">Trehalose synthase</fullName>
    </submittedName>
</protein>
<evidence type="ECO:0000313" key="3">
    <source>
        <dbReference type="Proteomes" id="UP000321926"/>
    </source>
</evidence>
<dbReference type="InterPro" id="IPR013780">
    <property type="entry name" value="Glyco_hydro_b"/>
</dbReference>
<dbReference type="GO" id="GO:0005975">
    <property type="term" value="P:carbohydrate metabolic process"/>
    <property type="evidence" value="ECO:0007669"/>
    <property type="project" value="InterPro"/>
</dbReference>
<dbReference type="SUPFAM" id="SSF51011">
    <property type="entry name" value="Glycosyl hydrolase domain"/>
    <property type="match status" value="1"/>
</dbReference>
<dbReference type="PANTHER" id="PTHR10357">
    <property type="entry name" value="ALPHA-AMYLASE FAMILY MEMBER"/>
    <property type="match status" value="1"/>
</dbReference>
<dbReference type="EMBL" id="VRTY01000006">
    <property type="protein sequence ID" value="TXK51965.1"/>
    <property type="molecule type" value="Genomic_DNA"/>
</dbReference>
<gene>
    <name evidence="2" type="ORF">FVR03_02465</name>
</gene>
<dbReference type="Proteomes" id="UP000321926">
    <property type="component" value="Unassembled WGS sequence"/>
</dbReference>
<dbReference type="InterPro" id="IPR006047">
    <property type="entry name" value="GH13_cat_dom"/>
</dbReference>
<keyword evidence="3" id="KW-1185">Reference proteome</keyword>
<dbReference type="SMART" id="SM00642">
    <property type="entry name" value="Aamy"/>
    <property type="match status" value="1"/>
</dbReference>
<dbReference type="Pfam" id="PF00128">
    <property type="entry name" value="Alpha-amylase"/>
    <property type="match status" value="1"/>
</dbReference>
<name>A0A5C8KD50_9BACT</name>
<dbReference type="Gene3D" id="2.60.40.1180">
    <property type="entry name" value="Golgi alpha-mannosidase II"/>
    <property type="match status" value="1"/>
</dbReference>
<dbReference type="OrthoDB" id="9806009at2"/>